<dbReference type="AlphaFoldDB" id="A0A8J2K984"/>
<proteinExistence type="predicted"/>
<gene>
    <name evidence="1" type="ORF">AFUS01_LOCUS11829</name>
    <name evidence="2" type="ORF">AFUS01_LOCUS11904</name>
</gene>
<protein>
    <submittedName>
        <fullName evidence="1">Uncharacterized protein</fullName>
    </submittedName>
</protein>
<organism evidence="1 3">
    <name type="scientific">Allacma fusca</name>
    <dbReference type="NCBI Taxonomy" id="39272"/>
    <lineage>
        <taxon>Eukaryota</taxon>
        <taxon>Metazoa</taxon>
        <taxon>Ecdysozoa</taxon>
        <taxon>Arthropoda</taxon>
        <taxon>Hexapoda</taxon>
        <taxon>Collembola</taxon>
        <taxon>Symphypleona</taxon>
        <taxon>Sminthuridae</taxon>
        <taxon>Allacma</taxon>
    </lineage>
</organism>
<sequence length="19" mass="2232">RYAQRQRTPPYVKEILAAA</sequence>
<evidence type="ECO:0000313" key="3">
    <source>
        <dbReference type="Proteomes" id="UP000708208"/>
    </source>
</evidence>
<dbReference type="EMBL" id="CAJVCH010091814">
    <property type="protein sequence ID" value="CAG7722710.1"/>
    <property type="molecule type" value="Genomic_DNA"/>
</dbReference>
<accession>A0A8J2K984</accession>
<evidence type="ECO:0000313" key="2">
    <source>
        <dbReference type="EMBL" id="CAG7722789.1"/>
    </source>
</evidence>
<comment type="caution">
    <text evidence="1">The sequence shown here is derived from an EMBL/GenBank/DDBJ whole genome shotgun (WGS) entry which is preliminary data.</text>
</comment>
<feature type="non-terminal residue" evidence="1">
    <location>
        <position position="19"/>
    </location>
</feature>
<name>A0A8J2K984_9HEXA</name>
<dbReference type="Proteomes" id="UP000708208">
    <property type="component" value="Unassembled WGS sequence"/>
</dbReference>
<dbReference type="EMBL" id="CAJVCH010092400">
    <property type="protein sequence ID" value="CAG7722789.1"/>
    <property type="molecule type" value="Genomic_DNA"/>
</dbReference>
<keyword evidence="3" id="KW-1185">Reference proteome</keyword>
<reference evidence="1" key="1">
    <citation type="submission" date="2021-06" db="EMBL/GenBank/DDBJ databases">
        <authorList>
            <person name="Hodson N. C."/>
            <person name="Mongue J. A."/>
            <person name="Jaron S. K."/>
        </authorList>
    </citation>
    <scope>NUCLEOTIDE SEQUENCE</scope>
</reference>
<evidence type="ECO:0000313" key="1">
    <source>
        <dbReference type="EMBL" id="CAG7722710.1"/>
    </source>
</evidence>